<dbReference type="AlphaFoldDB" id="A0A443J6J9"/>
<organism evidence="1 2">
    <name type="scientific">Paenirhodobacter populi</name>
    <dbReference type="NCBI Taxonomy" id="2306993"/>
    <lineage>
        <taxon>Bacteria</taxon>
        <taxon>Pseudomonadati</taxon>
        <taxon>Pseudomonadota</taxon>
        <taxon>Alphaproteobacteria</taxon>
        <taxon>Rhodobacterales</taxon>
        <taxon>Rhodobacter group</taxon>
        <taxon>Paenirhodobacter</taxon>
    </lineage>
</organism>
<dbReference type="Gene3D" id="1.10.238.160">
    <property type="match status" value="1"/>
</dbReference>
<evidence type="ECO:0000313" key="2">
    <source>
        <dbReference type="Proteomes" id="UP000284476"/>
    </source>
</evidence>
<proteinExistence type="predicted"/>
<name>A0A443J6J9_9RHOB</name>
<evidence type="ECO:0000313" key="1">
    <source>
        <dbReference type="EMBL" id="RWR15986.1"/>
    </source>
</evidence>
<reference evidence="1 2" key="1">
    <citation type="submission" date="2019-01" db="EMBL/GenBank/DDBJ databases">
        <title>Sinorhodobacter populi sp. nov. isolated from the symptomatic bark tissue of Populus euramericana canker.</title>
        <authorList>
            <person name="Xu G."/>
        </authorList>
    </citation>
    <scope>NUCLEOTIDE SEQUENCE [LARGE SCALE GENOMIC DNA]</scope>
    <source>
        <strain evidence="1 2">SK2B-1</strain>
    </source>
</reference>
<dbReference type="GO" id="GO:0003677">
    <property type="term" value="F:DNA binding"/>
    <property type="evidence" value="ECO:0007669"/>
    <property type="project" value="UniProtKB-KW"/>
</dbReference>
<comment type="caution">
    <text evidence="1">The sequence shown here is derived from an EMBL/GenBank/DDBJ whole genome shotgun (WGS) entry which is preliminary data.</text>
</comment>
<reference evidence="1 2" key="2">
    <citation type="submission" date="2019-01" db="EMBL/GenBank/DDBJ databases">
        <authorList>
            <person name="Li Y."/>
        </authorList>
    </citation>
    <scope>NUCLEOTIDE SEQUENCE [LARGE SCALE GENOMIC DNA]</scope>
    <source>
        <strain evidence="1 2">SK2B-1</strain>
    </source>
</reference>
<dbReference type="Proteomes" id="UP000284476">
    <property type="component" value="Unassembled WGS sequence"/>
</dbReference>
<accession>A0A443J6J9</accession>
<dbReference type="EMBL" id="SAUZ01000059">
    <property type="protein sequence ID" value="RWR15986.1"/>
    <property type="molecule type" value="Genomic_DNA"/>
</dbReference>
<protein>
    <submittedName>
        <fullName evidence="1">DNA-binding protein</fullName>
    </submittedName>
</protein>
<gene>
    <name evidence="1" type="ORF">D2T30_22625</name>
</gene>
<keyword evidence="1" id="KW-0238">DNA-binding</keyword>
<sequence length="46" mass="5141">MSYPTFLRKVREGMIPKPLKLGALSRWPQSEILSVIEKAKAARTAA</sequence>